<dbReference type="Proteomes" id="UP000248798">
    <property type="component" value="Unassembled WGS sequence"/>
</dbReference>
<proteinExistence type="predicted"/>
<keyword evidence="1" id="KW-0067">ATP-binding</keyword>
<reference evidence="4 5" key="1">
    <citation type="submission" date="2018-06" db="EMBL/GenBank/DDBJ databases">
        <title>Complete Genome Sequence of Desulfobacter hydrogenophilus (DSM3380).</title>
        <authorList>
            <person name="Marietou A."/>
            <person name="Schreiber L."/>
            <person name="Marshall I."/>
            <person name="Jorgensen B."/>
        </authorList>
    </citation>
    <scope>NUCLEOTIDE SEQUENCE [LARGE SCALE GENOMIC DNA]</scope>
    <source>
        <strain evidence="4 5">DSM 3380</strain>
    </source>
</reference>
<dbReference type="GO" id="GO:0009432">
    <property type="term" value="P:SOS response"/>
    <property type="evidence" value="ECO:0007669"/>
    <property type="project" value="TreeGrafter"/>
</dbReference>
<keyword evidence="1" id="KW-0547">Nucleotide-binding</keyword>
<sequence>MYQERPKLDDYMTILIISDISDLQVYWVTHFLNKWGINHQIFSPAEYPLKITQSTHLSSISPDCDQWVLENGNIIDPSKIKSVWYRKPALPQLPNDLKDYEREYALNECRQSLYGLYNSLDHAFWISSIHNLRISSNKPLQLRMAISLGFLIPETLITNEPKQAIEFAERFNGNIIYKTLSDGILYTREGPWEEPRVHGEIYATFLSGIDPKVFGAVRNTPCLFQEYIKKDYELRVTVVHDKVFAVEIHSQDCSRAKIDWRKANIQDVPHKLHKLPRNIREKCLALVKGLGLEFGAIDLIRRHDGEYVFLEINPNGQYGWLEDTIGTQISEYIAKVLAGKTEKYV</sequence>
<dbReference type="GO" id="GO:0005737">
    <property type="term" value="C:cytoplasm"/>
    <property type="evidence" value="ECO:0007669"/>
    <property type="project" value="TreeGrafter"/>
</dbReference>
<keyword evidence="6" id="KW-1185">Reference proteome</keyword>
<dbReference type="GO" id="GO:0018169">
    <property type="term" value="F:ribosomal S6-glutamic acid ligase activity"/>
    <property type="evidence" value="ECO:0007669"/>
    <property type="project" value="TreeGrafter"/>
</dbReference>
<accession>A0A328FEI1</accession>
<evidence type="ECO:0000259" key="2">
    <source>
        <dbReference type="PROSITE" id="PS50975"/>
    </source>
</evidence>
<evidence type="ECO:0000313" key="3">
    <source>
        <dbReference type="EMBL" id="QBH15034.1"/>
    </source>
</evidence>
<dbReference type="InterPro" id="IPR048936">
    <property type="entry name" value="MvdD-like_ATPgrasp"/>
</dbReference>
<reference evidence="3 6" key="2">
    <citation type="submission" date="2019-02" db="EMBL/GenBank/DDBJ databases">
        <title>Complete genome sequence of Desulfobacter hydrogenophilus AcRS1.</title>
        <authorList>
            <person name="Marietou A."/>
            <person name="Lund M.B."/>
            <person name="Marshall I.P.G."/>
            <person name="Schreiber L."/>
            <person name="Jorgensen B."/>
        </authorList>
    </citation>
    <scope>NUCLEOTIDE SEQUENCE [LARGE SCALE GENOMIC DNA]</scope>
    <source>
        <strain evidence="3 6">AcRS1</strain>
    </source>
</reference>
<dbReference type="PANTHER" id="PTHR21621">
    <property type="entry name" value="RIBOSOMAL PROTEIN S6 MODIFICATION PROTEIN"/>
    <property type="match status" value="1"/>
</dbReference>
<organism evidence="4 5">
    <name type="scientific">Desulfobacter hydrogenophilus</name>
    <dbReference type="NCBI Taxonomy" id="2291"/>
    <lineage>
        <taxon>Bacteria</taxon>
        <taxon>Pseudomonadati</taxon>
        <taxon>Thermodesulfobacteriota</taxon>
        <taxon>Desulfobacteria</taxon>
        <taxon>Desulfobacterales</taxon>
        <taxon>Desulfobacteraceae</taxon>
        <taxon>Desulfobacter</taxon>
    </lineage>
</organism>
<evidence type="ECO:0000313" key="6">
    <source>
        <dbReference type="Proteomes" id="UP000293902"/>
    </source>
</evidence>
<dbReference type="Gene3D" id="3.30.470.20">
    <property type="entry name" value="ATP-grasp fold, B domain"/>
    <property type="match status" value="1"/>
</dbReference>
<dbReference type="PROSITE" id="PS50975">
    <property type="entry name" value="ATP_GRASP"/>
    <property type="match status" value="1"/>
</dbReference>
<dbReference type="PANTHER" id="PTHR21621:SF0">
    <property type="entry name" value="BETA-CITRYLGLUTAMATE SYNTHASE B-RELATED"/>
    <property type="match status" value="1"/>
</dbReference>
<dbReference type="SUPFAM" id="SSF56059">
    <property type="entry name" value="Glutathione synthetase ATP-binding domain-like"/>
    <property type="match status" value="1"/>
</dbReference>
<feature type="domain" description="ATP-grasp" evidence="2">
    <location>
        <begin position="142"/>
        <end position="338"/>
    </location>
</feature>
<dbReference type="Proteomes" id="UP000293902">
    <property type="component" value="Chromosome"/>
</dbReference>
<dbReference type="Pfam" id="PF21068">
    <property type="entry name" value="ATPgraspMvdD"/>
    <property type="match status" value="1"/>
</dbReference>
<protein>
    <recommendedName>
        <fullName evidence="2">ATP-grasp domain-containing protein</fullName>
    </recommendedName>
</protein>
<dbReference type="AlphaFoldDB" id="A0A328FEI1"/>
<evidence type="ECO:0000313" key="5">
    <source>
        <dbReference type="Proteomes" id="UP000248798"/>
    </source>
</evidence>
<evidence type="ECO:0000313" key="4">
    <source>
        <dbReference type="EMBL" id="RAM02719.1"/>
    </source>
</evidence>
<evidence type="ECO:0000256" key="1">
    <source>
        <dbReference type="PROSITE-ProRule" id="PRU00409"/>
    </source>
</evidence>
<gene>
    <name evidence="4" type="ORF">DO021_06655</name>
    <name evidence="3" type="ORF">EYB58_20200</name>
</gene>
<dbReference type="Pfam" id="PF08443">
    <property type="entry name" value="RimK"/>
    <property type="match status" value="1"/>
</dbReference>
<dbReference type="OrthoDB" id="583309at2"/>
<dbReference type="InterPro" id="IPR013651">
    <property type="entry name" value="ATP-grasp_RimK-type"/>
</dbReference>
<dbReference type="InterPro" id="IPR011761">
    <property type="entry name" value="ATP-grasp"/>
</dbReference>
<dbReference type="GO" id="GO:0046872">
    <property type="term" value="F:metal ion binding"/>
    <property type="evidence" value="ECO:0007669"/>
    <property type="project" value="InterPro"/>
</dbReference>
<name>A0A328FEI1_9BACT</name>
<dbReference type="EMBL" id="CP036313">
    <property type="protein sequence ID" value="QBH15034.1"/>
    <property type="molecule type" value="Genomic_DNA"/>
</dbReference>
<dbReference type="EMBL" id="QLNI01000011">
    <property type="protein sequence ID" value="RAM02719.1"/>
    <property type="molecule type" value="Genomic_DNA"/>
</dbReference>
<dbReference type="GO" id="GO:0005524">
    <property type="term" value="F:ATP binding"/>
    <property type="evidence" value="ECO:0007669"/>
    <property type="project" value="UniProtKB-UniRule"/>
</dbReference>